<accession>A0A4C1WRN3</accession>
<evidence type="ECO:0000313" key="2">
    <source>
        <dbReference type="Proteomes" id="UP000299102"/>
    </source>
</evidence>
<protein>
    <submittedName>
        <fullName evidence="1">Uncharacterized protein</fullName>
    </submittedName>
</protein>
<comment type="caution">
    <text evidence="1">The sequence shown here is derived from an EMBL/GenBank/DDBJ whole genome shotgun (WGS) entry which is preliminary data.</text>
</comment>
<dbReference type="Proteomes" id="UP000299102">
    <property type="component" value="Unassembled WGS sequence"/>
</dbReference>
<sequence length="82" mass="9164">MLHSASFVLLHYPSTALSPQSTIVQSYGSAALRLYRHLIALSPVRVSPGFTAVNSTRTSTDRYHQHIRGSKCSARHGENWFH</sequence>
<dbReference type="EMBL" id="BGZK01000613">
    <property type="protein sequence ID" value="GBP52969.1"/>
    <property type="molecule type" value="Genomic_DNA"/>
</dbReference>
<gene>
    <name evidence="1" type="ORF">EVAR_97562_1</name>
</gene>
<keyword evidence="2" id="KW-1185">Reference proteome</keyword>
<proteinExistence type="predicted"/>
<evidence type="ECO:0000313" key="1">
    <source>
        <dbReference type="EMBL" id="GBP52969.1"/>
    </source>
</evidence>
<dbReference type="AlphaFoldDB" id="A0A4C1WRN3"/>
<organism evidence="1 2">
    <name type="scientific">Eumeta variegata</name>
    <name type="common">Bagworm moth</name>
    <name type="synonym">Eumeta japonica</name>
    <dbReference type="NCBI Taxonomy" id="151549"/>
    <lineage>
        <taxon>Eukaryota</taxon>
        <taxon>Metazoa</taxon>
        <taxon>Ecdysozoa</taxon>
        <taxon>Arthropoda</taxon>
        <taxon>Hexapoda</taxon>
        <taxon>Insecta</taxon>
        <taxon>Pterygota</taxon>
        <taxon>Neoptera</taxon>
        <taxon>Endopterygota</taxon>
        <taxon>Lepidoptera</taxon>
        <taxon>Glossata</taxon>
        <taxon>Ditrysia</taxon>
        <taxon>Tineoidea</taxon>
        <taxon>Psychidae</taxon>
        <taxon>Oiketicinae</taxon>
        <taxon>Eumeta</taxon>
    </lineage>
</organism>
<reference evidence="1 2" key="1">
    <citation type="journal article" date="2019" name="Commun. Biol.">
        <title>The bagworm genome reveals a unique fibroin gene that provides high tensile strength.</title>
        <authorList>
            <person name="Kono N."/>
            <person name="Nakamura H."/>
            <person name="Ohtoshi R."/>
            <person name="Tomita M."/>
            <person name="Numata K."/>
            <person name="Arakawa K."/>
        </authorList>
    </citation>
    <scope>NUCLEOTIDE SEQUENCE [LARGE SCALE GENOMIC DNA]</scope>
</reference>
<name>A0A4C1WRN3_EUMVA</name>